<dbReference type="InterPro" id="IPR019156">
    <property type="entry name" value="Ataxin-10_domain"/>
</dbReference>
<evidence type="ECO:0000256" key="4">
    <source>
        <dbReference type="ARBA" id="ARBA00023306"/>
    </source>
</evidence>
<organism evidence="7 8">
    <name type="scientific">Dendroctonus ponderosae</name>
    <name type="common">Mountain pine beetle</name>
    <dbReference type="NCBI Taxonomy" id="77166"/>
    <lineage>
        <taxon>Eukaryota</taxon>
        <taxon>Metazoa</taxon>
        <taxon>Ecdysozoa</taxon>
        <taxon>Arthropoda</taxon>
        <taxon>Hexapoda</taxon>
        <taxon>Insecta</taxon>
        <taxon>Pterygota</taxon>
        <taxon>Neoptera</taxon>
        <taxon>Endopterygota</taxon>
        <taxon>Coleoptera</taxon>
        <taxon>Polyphaga</taxon>
        <taxon>Cucujiformia</taxon>
        <taxon>Curculionidae</taxon>
        <taxon>Scolytinae</taxon>
        <taxon>Dendroctonus</taxon>
    </lineage>
</organism>
<dbReference type="KEGG" id="dpa:109536344"/>
<reference evidence="8" key="1">
    <citation type="journal article" date="2013" name="Genome Biol.">
        <title>Draft genome of the mountain pine beetle, Dendroctonus ponderosae Hopkins, a major forest pest.</title>
        <authorList>
            <person name="Keeling C.I."/>
            <person name="Yuen M.M."/>
            <person name="Liao N.Y."/>
            <person name="Docking T.R."/>
            <person name="Chan S.K."/>
            <person name="Taylor G.A."/>
            <person name="Palmquist D.L."/>
            <person name="Jackman S.D."/>
            <person name="Nguyen A."/>
            <person name="Li M."/>
            <person name="Henderson H."/>
            <person name="Janes J.K."/>
            <person name="Zhao Y."/>
            <person name="Pandoh P."/>
            <person name="Moore R."/>
            <person name="Sperling F.A."/>
            <person name="Huber D.P."/>
            <person name="Birol I."/>
            <person name="Jones S.J."/>
            <person name="Bohlmann J."/>
        </authorList>
    </citation>
    <scope>NUCLEOTIDE SEQUENCE</scope>
</reference>
<dbReference type="Gene3D" id="1.25.10.10">
    <property type="entry name" value="Leucine-rich Repeat Variant"/>
    <property type="match status" value="1"/>
</dbReference>
<evidence type="ECO:0000313" key="8">
    <source>
        <dbReference type="Proteomes" id="UP000019118"/>
    </source>
</evidence>
<comment type="similarity">
    <text evidence="1">Belongs to the ataxin-10 family.</text>
</comment>
<evidence type="ECO:0000256" key="1">
    <source>
        <dbReference type="ARBA" id="ARBA00008384"/>
    </source>
</evidence>
<proteinExistence type="inferred from homology"/>
<dbReference type="Proteomes" id="UP000019118">
    <property type="component" value="Unassembled WGS sequence"/>
</dbReference>
<dbReference type="RefSeq" id="XP_019758079.1">
    <property type="nucleotide sequence ID" value="XM_019902520.2"/>
</dbReference>
<dbReference type="GO" id="GO:0051301">
    <property type="term" value="P:cell division"/>
    <property type="evidence" value="ECO:0007669"/>
    <property type="project" value="UniProtKB-KW"/>
</dbReference>
<dbReference type="GO" id="GO:0031175">
    <property type="term" value="P:neuron projection development"/>
    <property type="evidence" value="ECO:0007669"/>
    <property type="project" value="TreeGrafter"/>
</dbReference>
<dbReference type="Pfam" id="PF09759">
    <property type="entry name" value="Atx10homo_assoc"/>
    <property type="match status" value="1"/>
</dbReference>
<evidence type="ECO:0000256" key="2">
    <source>
        <dbReference type="ARBA" id="ARBA00018804"/>
    </source>
</evidence>
<evidence type="ECO:0000256" key="3">
    <source>
        <dbReference type="ARBA" id="ARBA00022618"/>
    </source>
</evidence>
<dbReference type="InterPro" id="IPR016024">
    <property type="entry name" value="ARM-type_fold"/>
</dbReference>
<comment type="function">
    <text evidence="5">May play a role in the regulation of cytokinesis. May play a role in signaling by stimulating protein glycosylation. Induces neuritogenesis by activating the Ras-MAP kinase pathway and is necessary for the survival of cerebellar neurons. Does not appear to play a major role in ciliogenesis.</text>
</comment>
<dbReference type="InterPro" id="IPR011989">
    <property type="entry name" value="ARM-like"/>
</dbReference>
<dbReference type="GO" id="GO:0005829">
    <property type="term" value="C:cytosol"/>
    <property type="evidence" value="ECO:0007669"/>
    <property type="project" value="TreeGrafter"/>
</dbReference>
<dbReference type="SUPFAM" id="SSF48371">
    <property type="entry name" value="ARM repeat"/>
    <property type="match status" value="1"/>
</dbReference>
<dbReference type="InterPro" id="IPR051374">
    <property type="entry name" value="Ataxin-10/CTR86_families"/>
</dbReference>
<dbReference type="EnsemblMetazoa" id="XM_019902520.1">
    <property type="protein sequence ID" value="XP_019758079.1"/>
    <property type="gene ID" value="LOC109536344"/>
</dbReference>
<feature type="domain" description="Ataxin-10" evidence="6">
    <location>
        <begin position="357"/>
        <end position="452"/>
    </location>
</feature>
<dbReference type="PANTHER" id="PTHR13255">
    <property type="entry name" value="ATAXIN-10"/>
    <property type="match status" value="1"/>
</dbReference>
<dbReference type="AlphaFoldDB" id="A0AAR5PAH4"/>
<keyword evidence="4" id="KW-0131">Cell cycle</keyword>
<sequence>MEKALEPVELCTEPYSFSNLSDSLKSLSNCDQNESTASLFNTLVQAIGELQLNRSTPITDVKIGNVPAETVLINCLKQLRLKVTNKHSCDYVLENAAKFLPVLDTLVHYILTEENATALYTKYLLHVLINWLSCSSEQENSERSILLQKYISSNKLQAFFCNAYGCFHEVSALLYNIHRSNCSQIEDIDLIESILLHDVHPNTSNEYTGFLVELLMSQNYVWASYSQLKHQARLALQDSLRDNFIADKPMETLPEECLKCLCHAFKTSIDVVFQVSKDNDLSAIREVALVLENIGHAASVEKFLHILQKDKDLLVNAGVLLINVHRLGQSPDHIFTPLKKLSTIQDDESLRSPITGFKADLIRLVGNLCWKNRTMQDLAREGELIPVLLDSCNIDAKNPFIMQWAILSLRIICDCNQENQAIIAGLSKQGVIKPDALQELGLTLHADGERKVGIIRLDVNE</sequence>
<dbReference type="PANTHER" id="PTHR13255:SF0">
    <property type="entry name" value="ATAXIN-10"/>
    <property type="match status" value="1"/>
</dbReference>
<reference evidence="7" key="2">
    <citation type="submission" date="2024-08" db="UniProtKB">
        <authorList>
            <consortium name="EnsemblMetazoa"/>
        </authorList>
    </citation>
    <scope>IDENTIFICATION</scope>
</reference>
<keyword evidence="3" id="KW-0132">Cell division</keyword>
<name>A0AAR5PAH4_DENPD</name>
<evidence type="ECO:0000259" key="6">
    <source>
        <dbReference type="Pfam" id="PF09759"/>
    </source>
</evidence>
<evidence type="ECO:0000256" key="5">
    <source>
        <dbReference type="ARBA" id="ARBA00045173"/>
    </source>
</evidence>
<evidence type="ECO:0000313" key="7">
    <source>
        <dbReference type="EnsemblMetazoa" id="XP_019758079.1"/>
    </source>
</evidence>
<protein>
    <recommendedName>
        <fullName evidence="2">Ataxin-10</fullName>
    </recommendedName>
</protein>
<keyword evidence="8" id="KW-1185">Reference proteome</keyword>
<accession>A0AAR5PAH4</accession>
<dbReference type="GeneID" id="109536344"/>